<sequence length="544" mass="58002">MSETYDIVIVGSGGGGLSGALRAAQQGARVLVVDGADKVGGTFAYSAGLVWVPGNHFMAAAGFQDSAEEAAAHIRELSGGRHDEAVLTSFLRNAPTVIQWLTDEMGVPFELVGSYPDYYSDRTGGKAGGRHLAVKTFDAQAELPPEWRSRLANSPHFAGLPASWLEIQEWGGLASMSTWDWNEMARRLSADYRAFGSAIAGYLLAACLRDGVEFRLRTTAIALTTSDGAVTGVRIRSEGGQESVVTAERGVLLATGGYDSDDAMKRRLDLYTNTHGIGSPLVNGSGLVMALEVGAAFQVFDGQLTTPTFQIPGEEADGRPLYRSAVREPAFPGGIVVNSAGKRFCDETFYRSLCHEMSRFDVRSQSYPNERAYLIFDQAWKDSYALGPITPGEVPPWLANGDTATELAEIIGVAPRALEETVATYNADAKLGEDPAFGRGSTMYGRNNGDRTVTPNPCVRPLEGRLYAIRLHLGSSGTNSGIVFNRFGQAVHLRGHTIAGLYVVGNVGANLIEGLWYNSGSSNAKALVFGHLAVDAMLSGSPGS</sequence>
<evidence type="ECO:0000313" key="6">
    <source>
        <dbReference type="EMBL" id="NKQ56109.1"/>
    </source>
</evidence>
<comment type="cofactor">
    <cofactor evidence="1">
        <name>FAD</name>
        <dbReference type="ChEBI" id="CHEBI:57692"/>
    </cofactor>
</comment>
<keyword evidence="2" id="KW-0285">Flavoprotein</keyword>
<dbReference type="InterPro" id="IPR027477">
    <property type="entry name" value="Succ_DH/fumarate_Rdtase_cat_sf"/>
</dbReference>
<keyword evidence="3" id="KW-0274">FAD</keyword>
<dbReference type="RefSeq" id="WP_168519151.1">
    <property type="nucleotide sequence ID" value="NZ_JAAXLS010000020.1"/>
</dbReference>
<keyword evidence="7" id="KW-1185">Reference proteome</keyword>
<evidence type="ECO:0000256" key="2">
    <source>
        <dbReference type="ARBA" id="ARBA00022630"/>
    </source>
</evidence>
<evidence type="ECO:0000313" key="7">
    <source>
        <dbReference type="Proteomes" id="UP000715441"/>
    </source>
</evidence>
<dbReference type="PRINTS" id="PR00411">
    <property type="entry name" value="PNDRDTASEI"/>
</dbReference>
<dbReference type="Proteomes" id="UP000715441">
    <property type="component" value="Unassembled WGS sequence"/>
</dbReference>
<dbReference type="SUPFAM" id="SSF51905">
    <property type="entry name" value="FAD/NAD(P)-binding domain"/>
    <property type="match status" value="1"/>
</dbReference>
<keyword evidence="4" id="KW-0560">Oxidoreductase</keyword>
<evidence type="ECO:0000256" key="3">
    <source>
        <dbReference type="ARBA" id="ARBA00022827"/>
    </source>
</evidence>
<comment type="caution">
    <text evidence="6">The sequence shown here is derived from an EMBL/GenBank/DDBJ whole genome shotgun (WGS) entry which is preliminary data.</text>
</comment>
<name>A0ABX1JB41_9PSEU</name>
<proteinExistence type="predicted"/>
<gene>
    <name evidence="6" type="ORF">HFP15_24840</name>
</gene>
<dbReference type="PANTHER" id="PTHR43400:SF10">
    <property type="entry name" value="3-OXOSTEROID 1-DEHYDROGENASE"/>
    <property type="match status" value="1"/>
</dbReference>
<dbReference type="PANTHER" id="PTHR43400">
    <property type="entry name" value="FUMARATE REDUCTASE"/>
    <property type="match status" value="1"/>
</dbReference>
<dbReference type="InterPro" id="IPR003953">
    <property type="entry name" value="FAD-dep_OxRdtase_2_FAD-bd"/>
</dbReference>
<dbReference type="InterPro" id="IPR036188">
    <property type="entry name" value="FAD/NAD-bd_sf"/>
</dbReference>
<organism evidence="6 7">
    <name type="scientific">Amycolatopsis acididurans</name>
    <dbReference type="NCBI Taxonomy" id="2724524"/>
    <lineage>
        <taxon>Bacteria</taxon>
        <taxon>Bacillati</taxon>
        <taxon>Actinomycetota</taxon>
        <taxon>Actinomycetes</taxon>
        <taxon>Pseudonocardiales</taxon>
        <taxon>Pseudonocardiaceae</taxon>
        <taxon>Amycolatopsis</taxon>
    </lineage>
</organism>
<accession>A0ABX1JB41</accession>
<dbReference type="Gene3D" id="3.50.50.60">
    <property type="entry name" value="FAD/NAD(P)-binding domain"/>
    <property type="match status" value="2"/>
</dbReference>
<feature type="domain" description="FAD-dependent oxidoreductase 2 FAD-binding" evidence="5">
    <location>
        <begin position="6"/>
        <end position="514"/>
    </location>
</feature>
<evidence type="ECO:0000259" key="5">
    <source>
        <dbReference type="Pfam" id="PF00890"/>
    </source>
</evidence>
<evidence type="ECO:0000256" key="1">
    <source>
        <dbReference type="ARBA" id="ARBA00001974"/>
    </source>
</evidence>
<protein>
    <submittedName>
        <fullName evidence="6">FAD-dependent oxidoreductase</fullName>
    </submittedName>
</protein>
<dbReference type="SUPFAM" id="SSF56425">
    <property type="entry name" value="Succinate dehydrogenase/fumarate reductase flavoprotein, catalytic domain"/>
    <property type="match status" value="1"/>
</dbReference>
<reference evidence="6 7" key="1">
    <citation type="submission" date="2020-04" db="EMBL/GenBank/DDBJ databases">
        <title>Novel species.</title>
        <authorList>
            <person name="Teo W.F.A."/>
            <person name="Lipun K."/>
            <person name="Srisuk N."/>
            <person name="Duangmal K."/>
        </authorList>
    </citation>
    <scope>NUCLEOTIDE SEQUENCE [LARGE SCALE GENOMIC DNA]</scope>
    <source>
        <strain evidence="6 7">K13G38</strain>
    </source>
</reference>
<dbReference type="EMBL" id="JAAXLS010000020">
    <property type="protein sequence ID" value="NKQ56109.1"/>
    <property type="molecule type" value="Genomic_DNA"/>
</dbReference>
<dbReference type="InterPro" id="IPR050315">
    <property type="entry name" value="FAD-oxidoreductase_2"/>
</dbReference>
<dbReference type="Pfam" id="PF00890">
    <property type="entry name" value="FAD_binding_2"/>
    <property type="match status" value="1"/>
</dbReference>
<evidence type="ECO:0000256" key="4">
    <source>
        <dbReference type="ARBA" id="ARBA00023002"/>
    </source>
</evidence>